<dbReference type="Gene3D" id="3.30.420.40">
    <property type="match status" value="2"/>
</dbReference>
<dbReference type="PANTHER" id="PTHR11735:SF11">
    <property type="entry name" value="TRNA THREONYLCARBAMOYLADENOSINE BIOSYNTHESIS PROTEIN TSAB"/>
    <property type="match status" value="1"/>
</dbReference>
<keyword evidence="3" id="KW-0012">Acyltransferase</keyword>
<sequence length="261" mass="25964">MIVVALDTATSAVTSGVVRLDPSGEDGARPAELAATYTLDPRAHAELLIPQLVGCLHAAGLDAGDVDAVVVGCGPGPFTGLRVGMATAAGYADALGVPCHPVVTLDAIATTARWALTDAGDAAAAAAPLLVVTDARRREAYYAAYDAGGARTQGPAVLAARDISSPVAADGTAALACGDPGRLAELAPGPTISEDLQSFPAVSALVARAAAPLLSGAAPAPLEPLYLRRPDAVEPKPRPISPALTGRDADAGNGTDLGGRR</sequence>
<feature type="compositionally biased region" description="Basic and acidic residues" evidence="1">
    <location>
        <begin position="227"/>
        <end position="237"/>
    </location>
</feature>
<dbReference type="AlphaFoldDB" id="A0A921K053"/>
<dbReference type="GO" id="GO:0061711">
    <property type="term" value="F:tRNA N(6)-L-threonylcarbamoyladenine synthase activity"/>
    <property type="evidence" value="ECO:0007669"/>
    <property type="project" value="UniProtKB-EC"/>
</dbReference>
<dbReference type="PANTHER" id="PTHR11735">
    <property type="entry name" value="TRNA N6-ADENOSINE THREONYLCARBAMOYLTRANSFERASE"/>
    <property type="match status" value="1"/>
</dbReference>
<dbReference type="Pfam" id="PF00814">
    <property type="entry name" value="TsaD"/>
    <property type="match status" value="1"/>
</dbReference>
<dbReference type="EMBL" id="DYXM01000226">
    <property type="protein sequence ID" value="HJE91686.1"/>
    <property type="molecule type" value="Genomic_DNA"/>
</dbReference>
<dbReference type="InterPro" id="IPR000905">
    <property type="entry name" value="Gcp-like_dom"/>
</dbReference>
<accession>A0A921K053</accession>
<dbReference type="SUPFAM" id="SSF53067">
    <property type="entry name" value="Actin-like ATPase domain"/>
    <property type="match status" value="2"/>
</dbReference>
<evidence type="ECO:0000256" key="1">
    <source>
        <dbReference type="SAM" id="MobiDB-lite"/>
    </source>
</evidence>
<evidence type="ECO:0000259" key="2">
    <source>
        <dbReference type="Pfam" id="PF00814"/>
    </source>
</evidence>
<gene>
    <name evidence="3" type="primary">tsaB</name>
    <name evidence="3" type="ORF">K8V11_11840</name>
</gene>
<organism evidence="3 4">
    <name type="scientific">Dietzia timorensis</name>
    <dbReference type="NCBI Taxonomy" id="499555"/>
    <lineage>
        <taxon>Bacteria</taxon>
        <taxon>Bacillati</taxon>
        <taxon>Actinomycetota</taxon>
        <taxon>Actinomycetes</taxon>
        <taxon>Mycobacteriales</taxon>
        <taxon>Dietziaceae</taxon>
        <taxon>Dietzia</taxon>
    </lineage>
</organism>
<dbReference type="GO" id="GO:0005829">
    <property type="term" value="C:cytosol"/>
    <property type="evidence" value="ECO:0007669"/>
    <property type="project" value="TreeGrafter"/>
</dbReference>
<evidence type="ECO:0000313" key="3">
    <source>
        <dbReference type="EMBL" id="HJE91686.1"/>
    </source>
</evidence>
<evidence type="ECO:0000313" key="4">
    <source>
        <dbReference type="Proteomes" id="UP000776650"/>
    </source>
</evidence>
<reference evidence="3" key="2">
    <citation type="submission" date="2021-09" db="EMBL/GenBank/DDBJ databases">
        <authorList>
            <person name="Gilroy R."/>
        </authorList>
    </citation>
    <scope>NUCLEOTIDE SEQUENCE</scope>
    <source>
        <strain evidence="3">ChiGjej1B1-18357</strain>
    </source>
</reference>
<feature type="region of interest" description="Disordered" evidence="1">
    <location>
        <begin position="227"/>
        <end position="261"/>
    </location>
</feature>
<name>A0A921K053_9ACTN</name>
<dbReference type="InterPro" id="IPR043129">
    <property type="entry name" value="ATPase_NBD"/>
</dbReference>
<dbReference type="EC" id="2.3.1.234" evidence="3"/>
<feature type="domain" description="Gcp-like" evidence="2">
    <location>
        <begin position="42"/>
        <end position="154"/>
    </location>
</feature>
<reference evidence="3" key="1">
    <citation type="journal article" date="2021" name="PeerJ">
        <title>Extensive microbial diversity within the chicken gut microbiome revealed by metagenomics and culture.</title>
        <authorList>
            <person name="Gilroy R."/>
            <person name="Ravi A."/>
            <person name="Getino M."/>
            <person name="Pursley I."/>
            <person name="Horton D.L."/>
            <person name="Alikhan N.F."/>
            <person name="Baker D."/>
            <person name="Gharbi K."/>
            <person name="Hall N."/>
            <person name="Watson M."/>
            <person name="Adriaenssens E.M."/>
            <person name="Foster-Nyarko E."/>
            <person name="Jarju S."/>
            <person name="Secka A."/>
            <person name="Antonio M."/>
            <person name="Oren A."/>
            <person name="Chaudhuri R.R."/>
            <person name="La Ragione R."/>
            <person name="Hildebrand F."/>
            <person name="Pallen M.J."/>
        </authorList>
    </citation>
    <scope>NUCLEOTIDE SEQUENCE</scope>
    <source>
        <strain evidence="3">ChiGjej1B1-18357</strain>
    </source>
</reference>
<dbReference type="InterPro" id="IPR022496">
    <property type="entry name" value="T6A_TsaB"/>
</dbReference>
<keyword evidence="3" id="KW-0808">Transferase</keyword>
<protein>
    <submittedName>
        <fullName evidence="3">tRNA (Adenosine(37)-N6)-threonylcarbamoyltransferase complex dimerization subunit type 1 TsaB</fullName>
        <ecNumber evidence="3">2.3.1.234</ecNumber>
    </submittedName>
</protein>
<dbReference type="GO" id="GO:0002949">
    <property type="term" value="P:tRNA threonylcarbamoyladenosine modification"/>
    <property type="evidence" value="ECO:0007669"/>
    <property type="project" value="InterPro"/>
</dbReference>
<dbReference type="NCBIfam" id="TIGR03725">
    <property type="entry name" value="T6A_YeaZ"/>
    <property type="match status" value="1"/>
</dbReference>
<comment type="caution">
    <text evidence="3">The sequence shown here is derived from an EMBL/GenBank/DDBJ whole genome shotgun (WGS) entry which is preliminary data.</text>
</comment>
<proteinExistence type="predicted"/>
<dbReference type="RefSeq" id="WP_303914446.1">
    <property type="nucleotide sequence ID" value="NZ_DYXM01000226.1"/>
</dbReference>
<dbReference type="Proteomes" id="UP000776650">
    <property type="component" value="Unassembled WGS sequence"/>
</dbReference>